<feature type="region of interest" description="Disordered" evidence="1">
    <location>
        <begin position="12"/>
        <end position="33"/>
    </location>
</feature>
<gene>
    <name evidence="2" type="ORF">BS50DRAFT_592936</name>
</gene>
<dbReference type="EMBL" id="KZ678144">
    <property type="protein sequence ID" value="PSN61465.1"/>
    <property type="molecule type" value="Genomic_DNA"/>
</dbReference>
<reference evidence="2 3" key="1">
    <citation type="journal article" date="2018" name="Front. Microbiol.">
        <title>Genome-Wide Analysis of Corynespora cassiicola Leaf Fall Disease Putative Effectors.</title>
        <authorList>
            <person name="Lopez D."/>
            <person name="Ribeiro S."/>
            <person name="Label P."/>
            <person name="Fumanal B."/>
            <person name="Venisse J.S."/>
            <person name="Kohler A."/>
            <person name="de Oliveira R.R."/>
            <person name="Labutti K."/>
            <person name="Lipzen A."/>
            <person name="Lail K."/>
            <person name="Bauer D."/>
            <person name="Ohm R.A."/>
            <person name="Barry K.W."/>
            <person name="Spatafora J."/>
            <person name="Grigoriev I.V."/>
            <person name="Martin F.M."/>
            <person name="Pujade-Renaud V."/>
        </authorList>
    </citation>
    <scope>NUCLEOTIDE SEQUENCE [LARGE SCALE GENOMIC DNA]</scope>
    <source>
        <strain evidence="2 3">Philippines</strain>
    </source>
</reference>
<dbReference type="AlphaFoldDB" id="A0A2T2N7S5"/>
<sequence>MNLLNLAKGLLGLGKSKRHPKKPPTPLPSSEDLISDKQFYIRKSISSENILYNPIYTPPFNPAPTPTHTPAPVATQTPPRTSHSTFSLSSASTRIFSRSFSFARNEAERHDHDGYEYDDDEEERPRTPLMTDRLLDIRYLERTKRRPEVHGWDLPLGEIIGPDRGVSRTPGGRHVELVSVPAGEGGRDLLA</sequence>
<feature type="compositionally biased region" description="Low complexity" evidence="1">
    <location>
        <begin position="70"/>
        <end position="88"/>
    </location>
</feature>
<keyword evidence="3" id="KW-1185">Reference proteome</keyword>
<protein>
    <submittedName>
        <fullName evidence="2">Uncharacterized protein</fullName>
    </submittedName>
</protein>
<organism evidence="2 3">
    <name type="scientific">Corynespora cassiicola Philippines</name>
    <dbReference type="NCBI Taxonomy" id="1448308"/>
    <lineage>
        <taxon>Eukaryota</taxon>
        <taxon>Fungi</taxon>
        <taxon>Dikarya</taxon>
        <taxon>Ascomycota</taxon>
        <taxon>Pezizomycotina</taxon>
        <taxon>Dothideomycetes</taxon>
        <taxon>Pleosporomycetidae</taxon>
        <taxon>Pleosporales</taxon>
        <taxon>Corynesporascaceae</taxon>
        <taxon>Corynespora</taxon>
    </lineage>
</organism>
<evidence type="ECO:0000313" key="2">
    <source>
        <dbReference type="EMBL" id="PSN61465.1"/>
    </source>
</evidence>
<accession>A0A2T2N7S5</accession>
<evidence type="ECO:0000256" key="1">
    <source>
        <dbReference type="SAM" id="MobiDB-lite"/>
    </source>
</evidence>
<evidence type="ECO:0000313" key="3">
    <source>
        <dbReference type="Proteomes" id="UP000240883"/>
    </source>
</evidence>
<name>A0A2T2N7S5_CORCC</name>
<feature type="region of interest" description="Disordered" evidence="1">
    <location>
        <begin position="61"/>
        <end position="88"/>
    </location>
</feature>
<proteinExistence type="predicted"/>
<dbReference type="Proteomes" id="UP000240883">
    <property type="component" value="Unassembled WGS sequence"/>
</dbReference>